<accession>A0A9J6B3P4</accession>
<evidence type="ECO:0000313" key="1">
    <source>
        <dbReference type="EMBL" id="KAG5631243.1"/>
    </source>
</evidence>
<reference evidence="1 2" key="1">
    <citation type="submission" date="2020-09" db="EMBL/GenBank/DDBJ databases">
        <title>De no assembly of potato wild relative species, Solanum commersonii.</title>
        <authorList>
            <person name="Cho K."/>
        </authorList>
    </citation>
    <scope>NUCLEOTIDE SEQUENCE [LARGE SCALE GENOMIC DNA]</scope>
    <source>
        <strain evidence="1">LZ3.2</strain>
        <tissue evidence="1">Leaf</tissue>
    </source>
</reference>
<dbReference type="Proteomes" id="UP000824120">
    <property type="component" value="Chromosome 1"/>
</dbReference>
<keyword evidence="2" id="KW-1185">Reference proteome</keyword>
<proteinExistence type="predicted"/>
<sequence length="230" mass="26782">MTRFVSPVGIDDWHEFLASLTSDQIKWKYPLLSRSTAYIRCRRFYYIELIGLRYLQPYAPMHVLQYPRTRETLHEWNNIITIGIGNGPTIEIPEYQVFFLLIYFPQRLICVDYKLADHPYFTRSKARAFTDMTGPGSSDQNSLGLVTVLRDEPEALERRDPIPYDEHIVNLMQKMANMQSEIDRLRNLTNLSITLNTPLFRACNELNYSTSFSTCLLSYSSTLSTKPFPS</sequence>
<protein>
    <submittedName>
        <fullName evidence="1">Uncharacterized protein</fullName>
    </submittedName>
</protein>
<name>A0A9J6B3P4_SOLCO</name>
<dbReference type="AlphaFoldDB" id="A0A9J6B3P4"/>
<organism evidence="1 2">
    <name type="scientific">Solanum commersonii</name>
    <name type="common">Commerson's wild potato</name>
    <name type="synonym">Commerson's nightshade</name>
    <dbReference type="NCBI Taxonomy" id="4109"/>
    <lineage>
        <taxon>Eukaryota</taxon>
        <taxon>Viridiplantae</taxon>
        <taxon>Streptophyta</taxon>
        <taxon>Embryophyta</taxon>
        <taxon>Tracheophyta</taxon>
        <taxon>Spermatophyta</taxon>
        <taxon>Magnoliopsida</taxon>
        <taxon>eudicotyledons</taxon>
        <taxon>Gunneridae</taxon>
        <taxon>Pentapetalae</taxon>
        <taxon>asterids</taxon>
        <taxon>lamiids</taxon>
        <taxon>Solanales</taxon>
        <taxon>Solanaceae</taxon>
        <taxon>Solanoideae</taxon>
        <taxon>Solaneae</taxon>
        <taxon>Solanum</taxon>
    </lineage>
</organism>
<dbReference type="EMBL" id="JACXVP010000001">
    <property type="protein sequence ID" value="KAG5631243.1"/>
    <property type="molecule type" value="Genomic_DNA"/>
</dbReference>
<gene>
    <name evidence="1" type="ORF">H5410_002960</name>
</gene>
<evidence type="ECO:0000313" key="2">
    <source>
        <dbReference type="Proteomes" id="UP000824120"/>
    </source>
</evidence>
<comment type="caution">
    <text evidence="1">The sequence shown here is derived from an EMBL/GenBank/DDBJ whole genome shotgun (WGS) entry which is preliminary data.</text>
</comment>